<dbReference type="InterPro" id="IPR028082">
    <property type="entry name" value="Peripla_BP_I"/>
</dbReference>
<dbReference type="PANTHER" id="PTHR30146:SF109">
    <property type="entry name" value="HTH-TYPE TRANSCRIPTIONAL REGULATOR GALS"/>
    <property type="match status" value="1"/>
</dbReference>
<accession>X1RLV2</accession>
<dbReference type="GO" id="GO:0000976">
    <property type="term" value="F:transcription cis-regulatory region binding"/>
    <property type="evidence" value="ECO:0007669"/>
    <property type="project" value="TreeGrafter"/>
</dbReference>
<dbReference type="PANTHER" id="PTHR30146">
    <property type="entry name" value="LACI-RELATED TRANSCRIPTIONAL REPRESSOR"/>
    <property type="match status" value="1"/>
</dbReference>
<reference evidence="5" key="1">
    <citation type="journal article" date="2014" name="Front. Microbiol.">
        <title>High frequency of phylogenetically diverse reductive dehalogenase-homologous genes in deep subseafloor sedimentary metagenomes.</title>
        <authorList>
            <person name="Kawai M."/>
            <person name="Futagami T."/>
            <person name="Toyoda A."/>
            <person name="Takaki Y."/>
            <person name="Nishi S."/>
            <person name="Hori S."/>
            <person name="Arai W."/>
            <person name="Tsubouchi T."/>
            <person name="Morono Y."/>
            <person name="Uchiyama I."/>
            <person name="Ito T."/>
            <person name="Fujiyama A."/>
            <person name="Inagaki F."/>
            <person name="Takami H."/>
        </authorList>
    </citation>
    <scope>NUCLEOTIDE SEQUENCE</scope>
    <source>
        <strain evidence="5">Expedition CK06-06</strain>
    </source>
</reference>
<dbReference type="Gene3D" id="3.40.50.2300">
    <property type="match status" value="2"/>
</dbReference>
<keyword evidence="1" id="KW-0805">Transcription regulation</keyword>
<dbReference type="EMBL" id="BARW01012217">
    <property type="protein sequence ID" value="GAI81747.1"/>
    <property type="molecule type" value="Genomic_DNA"/>
</dbReference>
<organism evidence="5">
    <name type="scientific">marine sediment metagenome</name>
    <dbReference type="NCBI Taxonomy" id="412755"/>
    <lineage>
        <taxon>unclassified sequences</taxon>
        <taxon>metagenomes</taxon>
        <taxon>ecological metagenomes</taxon>
    </lineage>
</organism>
<name>X1RLV2_9ZZZZ</name>
<gene>
    <name evidence="5" type="ORF">S12H4_23140</name>
</gene>
<proteinExistence type="predicted"/>
<keyword evidence="3" id="KW-0804">Transcription</keyword>
<dbReference type="CDD" id="cd06267">
    <property type="entry name" value="PBP1_LacI_sugar_binding-like"/>
    <property type="match status" value="1"/>
</dbReference>
<dbReference type="InterPro" id="IPR001761">
    <property type="entry name" value="Peripla_BP/Lac1_sug-bd_dom"/>
</dbReference>
<dbReference type="AlphaFoldDB" id="X1RLV2"/>
<evidence type="ECO:0000256" key="1">
    <source>
        <dbReference type="ARBA" id="ARBA00023015"/>
    </source>
</evidence>
<feature type="domain" description="Periplasmic binding protein/LacI sugar binding" evidence="4">
    <location>
        <begin position="1"/>
        <end position="89"/>
    </location>
</feature>
<dbReference type="GO" id="GO:0003700">
    <property type="term" value="F:DNA-binding transcription factor activity"/>
    <property type="evidence" value="ECO:0007669"/>
    <property type="project" value="TreeGrafter"/>
</dbReference>
<sequence>DLLERQKVDGIIISTVGLTKKKFNELIAREISIVLIDEDVPGVNAPAVFANNYMGGCQAAQHLIELGHRRIVFISGPMNLLSSRQRYRGL</sequence>
<comment type="caution">
    <text evidence="5">The sequence shown here is derived from an EMBL/GenBank/DDBJ whole genome shotgun (WGS) entry which is preliminary data.</text>
</comment>
<protein>
    <recommendedName>
        <fullName evidence="4">Periplasmic binding protein/LacI sugar binding domain-containing protein</fullName>
    </recommendedName>
</protein>
<evidence type="ECO:0000259" key="4">
    <source>
        <dbReference type="Pfam" id="PF00532"/>
    </source>
</evidence>
<keyword evidence="2" id="KW-0238">DNA-binding</keyword>
<dbReference type="Pfam" id="PF00532">
    <property type="entry name" value="Peripla_BP_1"/>
    <property type="match status" value="1"/>
</dbReference>
<dbReference type="SUPFAM" id="SSF53822">
    <property type="entry name" value="Periplasmic binding protein-like I"/>
    <property type="match status" value="1"/>
</dbReference>
<feature type="non-terminal residue" evidence="5">
    <location>
        <position position="1"/>
    </location>
</feature>
<evidence type="ECO:0000256" key="3">
    <source>
        <dbReference type="ARBA" id="ARBA00023163"/>
    </source>
</evidence>
<evidence type="ECO:0000256" key="2">
    <source>
        <dbReference type="ARBA" id="ARBA00023125"/>
    </source>
</evidence>
<evidence type="ECO:0000313" key="5">
    <source>
        <dbReference type="EMBL" id="GAI81747.1"/>
    </source>
</evidence>